<sequence length="181" mass="20014">MRILRRAETNESPKTRNEVIDDKRESIKYVVNVLNRLDKGLENLDKADSNRCLSGIPGGDCSSDLGDWANIPSRNPGKRSVRQTQSANNIHVFKRKKCITGIPGADCDVDVGPVVTEIHRNPGKRSVRVEIMAAKRGVDCSPIGGLPGADCDWNEMGEEAKAQKLMKSSIRNPGRKRRSLH</sequence>
<accession>A0A7R9L0N1</accession>
<protein>
    <submittedName>
        <fullName evidence="1">Uncharacterized protein</fullName>
    </submittedName>
</protein>
<dbReference type="Proteomes" id="UP000759131">
    <property type="component" value="Unassembled WGS sequence"/>
</dbReference>
<proteinExistence type="predicted"/>
<reference evidence="1" key="1">
    <citation type="submission" date="2020-11" db="EMBL/GenBank/DDBJ databases">
        <authorList>
            <person name="Tran Van P."/>
        </authorList>
    </citation>
    <scope>NUCLEOTIDE SEQUENCE</scope>
</reference>
<dbReference type="AlphaFoldDB" id="A0A7R9L0N1"/>
<gene>
    <name evidence="1" type="ORF">OSB1V03_LOCUS12118</name>
</gene>
<dbReference type="EMBL" id="OC864451">
    <property type="protein sequence ID" value="CAD7631709.1"/>
    <property type="molecule type" value="Genomic_DNA"/>
</dbReference>
<evidence type="ECO:0000313" key="1">
    <source>
        <dbReference type="EMBL" id="CAD7631709.1"/>
    </source>
</evidence>
<keyword evidence="2" id="KW-1185">Reference proteome</keyword>
<name>A0A7R9L0N1_9ACAR</name>
<dbReference type="OrthoDB" id="10410639at2759"/>
<dbReference type="EMBL" id="CAJPIZ010009876">
    <property type="protein sequence ID" value="CAG2112139.1"/>
    <property type="molecule type" value="Genomic_DNA"/>
</dbReference>
<organism evidence="1">
    <name type="scientific">Medioppia subpectinata</name>
    <dbReference type="NCBI Taxonomy" id="1979941"/>
    <lineage>
        <taxon>Eukaryota</taxon>
        <taxon>Metazoa</taxon>
        <taxon>Ecdysozoa</taxon>
        <taxon>Arthropoda</taxon>
        <taxon>Chelicerata</taxon>
        <taxon>Arachnida</taxon>
        <taxon>Acari</taxon>
        <taxon>Acariformes</taxon>
        <taxon>Sarcoptiformes</taxon>
        <taxon>Oribatida</taxon>
        <taxon>Brachypylina</taxon>
        <taxon>Oppioidea</taxon>
        <taxon>Oppiidae</taxon>
        <taxon>Medioppia</taxon>
    </lineage>
</organism>
<evidence type="ECO:0000313" key="2">
    <source>
        <dbReference type="Proteomes" id="UP000759131"/>
    </source>
</evidence>